<proteinExistence type="predicted"/>
<evidence type="ECO:0000313" key="2">
    <source>
        <dbReference type="EMBL" id="KNC54743.1"/>
    </source>
</evidence>
<evidence type="ECO:0000313" key="3">
    <source>
        <dbReference type="Proteomes" id="UP000054408"/>
    </source>
</evidence>
<keyword evidence="1" id="KW-0472">Membrane</keyword>
<organism evidence="2 3">
    <name type="scientific">Thecamonas trahens ATCC 50062</name>
    <dbReference type="NCBI Taxonomy" id="461836"/>
    <lineage>
        <taxon>Eukaryota</taxon>
        <taxon>Apusozoa</taxon>
        <taxon>Apusomonadida</taxon>
        <taxon>Apusomonadidae</taxon>
        <taxon>Thecamonas</taxon>
    </lineage>
</organism>
<dbReference type="Proteomes" id="UP000054408">
    <property type="component" value="Unassembled WGS sequence"/>
</dbReference>
<keyword evidence="1" id="KW-1133">Transmembrane helix</keyword>
<accession>A0A0L0DTG0</accession>
<sequence length="218" mass="23188">MVLGKHTGGTFVSTLGLAFGLWVMVVVVMSVAVTGTTVVAHVRWPTEPYEMEFAWSMAYPWGEAAAGPMLWRSNGTAVAYNITVLGFQQLQIGGTVWNWYPASGECNSWHVEYDLTTHWFDNATAIAAASPVEETSFWVGSLATPASGVGADSVPYTAVAEVATGIPIEYVAVGILPVRAPSDGSAAASPGSEVLRRVSLRYGPQDAAYFELPDYCTG</sequence>
<evidence type="ECO:0000256" key="1">
    <source>
        <dbReference type="SAM" id="Phobius"/>
    </source>
</evidence>
<dbReference type="GeneID" id="25561339"/>
<name>A0A0L0DTG0_THETB</name>
<gene>
    <name evidence="2" type="ORF">AMSG_01594</name>
</gene>
<feature type="transmembrane region" description="Helical" evidence="1">
    <location>
        <begin position="20"/>
        <end position="42"/>
    </location>
</feature>
<reference evidence="2 3" key="1">
    <citation type="submission" date="2010-05" db="EMBL/GenBank/DDBJ databases">
        <title>The Genome Sequence of Thecamonas trahens ATCC 50062.</title>
        <authorList>
            <consortium name="The Broad Institute Genome Sequencing Platform"/>
            <person name="Russ C."/>
            <person name="Cuomo C."/>
            <person name="Shea T."/>
            <person name="Young S.K."/>
            <person name="Zeng Q."/>
            <person name="Koehrsen M."/>
            <person name="Haas B."/>
            <person name="Borodovsky M."/>
            <person name="Guigo R."/>
            <person name="Alvarado L."/>
            <person name="Berlin A."/>
            <person name="Bochicchio J."/>
            <person name="Borenstein D."/>
            <person name="Chapman S."/>
            <person name="Chen Z."/>
            <person name="Freedman E."/>
            <person name="Gellesch M."/>
            <person name="Goldberg J."/>
            <person name="Griggs A."/>
            <person name="Gujja S."/>
            <person name="Heilman E."/>
            <person name="Heiman D."/>
            <person name="Hepburn T."/>
            <person name="Howarth C."/>
            <person name="Jen D."/>
            <person name="Larson L."/>
            <person name="Mehta T."/>
            <person name="Park D."/>
            <person name="Pearson M."/>
            <person name="Roberts A."/>
            <person name="Saif S."/>
            <person name="Shenoy N."/>
            <person name="Sisk P."/>
            <person name="Stolte C."/>
            <person name="Sykes S."/>
            <person name="Thomson T."/>
            <person name="Walk T."/>
            <person name="White J."/>
            <person name="Yandava C."/>
            <person name="Burger G."/>
            <person name="Gray M.W."/>
            <person name="Holland P.W.H."/>
            <person name="King N."/>
            <person name="Lang F.B.F."/>
            <person name="Roger A.J."/>
            <person name="Ruiz-Trillo I."/>
            <person name="Lander E."/>
            <person name="Nusbaum C."/>
        </authorList>
    </citation>
    <scope>NUCLEOTIDE SEQUENCE [LARGE SCALE GENOMIC DNA]</scope>
    <source>
        <strain evidence="2 3">ATCC 50062</strain>
    </source>
</reference>
<dbReference type="EMBL" id="GL349438">
    <property type="protein sequence ID" value="KNC54743.1"/>
    <property type="molecule type" value="Genomic_DNA"/>
</dbReference>
<protein>
    <submittedName>
        <fullName evidence="2">Uncharacterized protein</fullName>
    </submittedName>
</protein>
<dbReference type="RefSeq" id="XP_013761643.1">
    <property type="nucleotide sequence ID" value="XM_013906189.1"/>
</dbReference>
<dbReference type="AlphaFoldDB" id="A0A0L0DTG0"/>
<keyword evidence="1" id="KW-0812">Transmembrane</keyword>
<keyword evidence="3" id="KW-1185">Reference proteome</keyword>